<dbReference type="PANTHER" id="PTHR33993">
    <property type="entry name" value="GLYOXALASE-RELATED"/>
    <property type="match status" value="1"/>
</dbReference>
<dbReference type="InterPro" id="IPR029068">
    <property type="entry name" value="Glyas_Bleomycin-R_OHBP_Dase"/>
</dbReference>
<accession>A0A1H7IUH7</accession>
<proteinExistence type="predicted"/>
<dbReference type="PROSITE" id="PS51819">
    <property type="entry name" value="VOC"/>
    <property type="match status" value="1"/>
</dbReference>
<evidence type="ECO:0000313" key="2">
    <source>
        <dbReference type="EMBL" id="SEK66066.1"/>
    </source>
</evidence>
<organism evidence="2 3">
    <name type="scientific">Parapedobacter koreensis</name>
    <dbReference type="NCBI Taxonomy" id="332977"/>
    <lineage>
        <taxon>Bacteria</taxon>
        <taxon>Pseudomonadati</taxon>
        <taxon>Bacteroidota</taxon>
        <taxon>Sphingobacteriia</taxon>
        <taxon>Sphingobacteriales</taxon>
        <taxon>Sphingobacteriaceae</taxon>
        <taxon>Parapedobacter</taxon>
    </lineage>
</organism>
<keyword evidence="3" id="KW-1185">Reference proteome</keyword>
<dbReference type="STRING" id="332977.SAMN05421740_102367"/>
<feature type="domain" description="VOC" evidence="1">
    <location>
        <begin position="4"/>
        <end position="122"/>
    </location>
</feature>
<dbReference type="EMBL" id="FNZR01000002">
    <property type="protein sequence ID" value="SEK66066.1"/>
    <property type="molecule type" value="Genomic_DNA"/>
</dbReference>
<evidence type="ECO:0000313" key="3">
    <source>
        <dbReference type="Proteomes" id="UP000198916"/>
    </source>
</evidence>
<sequence>MANAIHWFEIPSKNFDRACAFYSRIMEWDIQKINHENGIKYGFLPIGTQDEVGGAIVHGQGFAPSGKGSLVYLNAGPDLSVALSKVEKAGGKILTPKTSIGENGYMAQFIDTEGNRVALHSMK</sequence>
<dbReference type="RefSeq" id="WP_090603518.1">
    <property type="nucleotide sequence ID" value="NZ_FNZR01000002.1"/>
</dbReference>
<dbReference type="InterPro" id="IPR037523">
    <property type="entry name" value="VOC_core"/>
</dbReference>
<dbReference type="Gene3D" id="3.10.180.10">
    <property type="entry name" value="2,3-Dihydroxybiphenyl 1,2-Dioxygenase, domain 1"/>
    <property type="match status" value="1"/>
</dbReference>
<protein>
    <recommendedName>
        <fullName evidence="1">VOC domain-containing protein</fullName>
    </recommendedName>
</protein>
<dbReference type="OrthoDB" id="9804235at2"/>
<dbReference type="CDD" id="cd07247">
    <property type="entry name" value="SgaA_N_like"/>
    <property type="match status" value="1"/>
</dbReference>
<dbReference type="Pfam" id="PF00903">
    <property type="entry name" value="Glyoxalase"/>
    <property type="match status" value="1"/>
</dbReference>
<dbReference type="SUPFAM" id="SSF54593">
    <property type="entry name" value="Glyoxalase/Bleomycin resistance protein/Dihydroxybiphenyl dioxygenase"/>
    <property type="match status" value="1"/>
</dbReference>
<dbReference type="Proteomes" id="UP000198916">
    <property type="component" value="Unassembled WGS sequence"/>
</dbReference>
<dbReference type="PANTHER" id="PTHR33993:SF2">
    <property type="entry name" value="VOC DOMAIN-CONTAINING PROTEIN"/>
    <property type="match status" value="1"/>
</dbReference>
<dbReference type="InterPro" id="IPR004360">
    <property type="entry name" value="Glyas_Fos-R_dOase_dom"/>
</dbReference>
<gene>
    <name evidence="2" type="ORF">SAMN05421740_102367</name>
</gene>
<dbReference type="AlphaFoldDB" id="A0A1H7IUH7"/>
<reference evidence="3" key="1">
    <citation type="submission" date="2016-10" db="EMBL/GenBank/DDBJ databases">
        <authorList>
            <person name="Varghese N."/>
            <person name="Submissions S."/>
        </authorList>
    </citation>
    <scope>NUCLEOTIDE SEQUENCE [LARGE SCALE GENOMIC DNA]</scope>
    <source>
        <strain evidence="3">Jip14</strain>
    </source>
</reference>
<evidence type="ECO:0000259" key="1">
    <source>
        <dbReference type="PROSITE" id="PS51819"/>
    </source>
</evidence>
<dbReference type="InterPro" id="IPR052164">
    <property type="entry name" value="Anthracycline_SecMetBiosynth"/>
</dbReference>
<name>A0A1H7IUH7_9SPHI</name>